<keyword evidence="2" id="KW-1185">Reference proteome</keyword>
<evidence type="ECO:0000313" key="2">
    <source>
        <dbReference type="Proteomes" id="UP001148838"/>
    </source>
</evidence>
<proteinExistence type="predicted"/>
<name>A0ABQ8TG38_PERAM</name>
<sequence length="146" mass="17263">MRFSNKRSKYLINPRFEVQCREELYNHLKPVLYHKIHCSLFLTIENNGKIICIIGRWLYLATHREDPPMSRPDSKVKNWDGHKQFSNTFLDFDNMRPQLTLFNNPMKCDVAEQEEKVQLELCGLQGEPFVQTRSETGMKICKLVTN</sequence>
<protein>
    <submittedName>
        <fullName evidence="1">Uncharacterized protein</fullName>
    </submittedName>
</protein>
<accession>A0ABQ8TG38</accession>
<comment type="caution">
    <text evidence="1">The sequence shown here is derived from an EMBL/GenBank/DDBJ whole genome shotgun (WGS) entry which is preliminary data.</text>
</comment>
<dbReference type="EMBL" id="JAJSOF020000011">
    <property type="protein sequence ID" value="KAJ4444892.1"/>
    <property type="molecule type" value="Genomic_DNA"/>
</dbReference>
<reference evidence="1 2" key="1">
    <citation type="journal article" date="2022" name="Allergy">
        <title>Genome assembly and annotation of Periplaneta americana reveal a comprehensive cockroach allergen profile.</title>
        <authorList>
            <person name="Wang L."/>
            <person name="Xiong Q."/>
            <person name="Saelim N."/>
            <person name="Wang L."/>
            <person name="Nong W."/>
            <person name="Wan A.T."/>
            <person name="Shi M."/>
            <person name="Liu X."/>
            <person name="Cao Q."/>
            <person name="Hui J.H.L."/>
            <person name="Sookrung N."/>
            <person name="Leung T.F."/>
            <person name="Tungtrongchitr A."/>
            <person name="Tsui S.K.W."/>
        </authorList>
    </citation>
    <scope>NUCLEOTIDE SEQUENCE [LARGE SCALE GENOMIC DNA]</scope>
    <source>
        <strain evidence="1">PWHHKU_190912</strain>
    </source>
</reference>
<evidence type="ECO:0000313" key="1">
    <source>
        <dbReference type="EMBL" id="KAJ4444892.1"/>
    </source>
</evidence>
<organism evidence="1 2">
    <name type="scientific">Periplaneta americana</name>
    <name type="common">American cockroach</name>
    <name type="synonym">Blatta americana</name>
    <dbReference type="NCBI Taxonomy" id="6978"/>
    <lineage>
        <taxon>Eukaryota</taxon>
        <taxon>Metazoa</taxon>
        <taxon>Ecdysozoa</taxon>
        <taxon>Arthropoda</taxon>
        <taxon>Hexapoda</taxon>
        <taxon>Insecta</taxon>
        <taxon>Pterygota</taxon>
        <taxon>Neoptera</taxon>
        <taxon>Polyneoptera</taxon>
        <taxon>Dictyoptera</taxon>
        <taxon>Blattodea</taxon>
        <taxon>Blattoidea</taxon>
        <taxon>Blattidae</taxon>
        <taxon>Blattinae</taxon>
        <taxon>Periplaneta</taxon>
    </lineage>
</organism>
<gene>
    <name evidence="1" type="ORF">ANN_06690</name>
</gene>
<dbReference type="Proteomes" id="UP001148838">
    <property type="component" value="Unassembled WGS sequence"/>
</dbReference>